<evidence type="ECO:0000313" key="7">
    <source>
        <dbReference type="Proteomes" id="UP001190700"/>
    </source>
</evidence>
<evidence type="ECO:0000256" key="3">
    <source>
        <dbReference type="ARBA" id="ARBA00022617"/>
    </source>
</evidence>
<evidence type="ECO:0000256" key="4">
    <source>
        <dbReference type="ARBA" id="ARBA00022723"/>
    </source>
</evidence>
<dbReference type="GO" id="GO:0046872">
    <property type="term" value="F:metal ion binding"/>
    <property type="evidence" value="ECO:0007669"/>
    <property type="project" value="UniProtKB-KW"/>
</dbReference>
<reference evidence="6 7" key="1">
    <citation type="journal article" date="2015" name="Genome Biol. Evol.">
        <title>Comparative Genomics of a Bacterivorous Green Alga Reveals Evolutionary Causalities and Consequences of Phago-Mixotrophic Mode of Nutrition.</title>
        <authorList>
            <person name="Burns J.A."/>
            <person name="Paasch A."/>
            <person name="Narechania A."/>
            <person name="Kim E."/>
        </authorList>
    </citation>
    <scope>NUCLEOTIDE SEQUENCE [LARGE SCALE GENOMIC DNA]</scope>
    <source>
        <strain evidence="6 7">PLY_AMNH</strain>
    </source>
</reference>
<dbReference type="SUPFAM" id="SSF46458">
    <property type="entry name" value="Globin-like"/>
    <property type="match status" value="1"/>
</dbReference>
<dbReference type="InterPro" id="IPR052394">
    <property type="entry name" value="LRR-containing"/>
</dbReference>
<accession>A0AAE0GPK7</accession>
<proteinExistence type="predicted"/>
<dbReference type="InterPro" id="IPR012292">
    <property type="entry name" value="Globin/Proto"/>
</dbReference>
<dbReference type="Gene3D" id="1.10.490.10">
    <property type="entry name" value="Globins"/>
    <property type="match status" value="1"/>
</dbReference>
<dbReference type="GO" id="GO:0020037">
    <property type="term" value="F:heme binding"/>
    <property type="evidence" value="ECO:0007669"/>
    <property type="project" value="InterPro"/>
</dbReference>
<protein>
    <submittedName>
        <fullName evidence="6">Uncharacterized protein</fullName>
    </submittedName>
</protein>
<evidence type="ECO:0000256" key="1">
    <source>
        <dbReference type="ARBA" id="ARBA00004430"/>
    </source>
</evidence>
<dbReference type="PANTHER" id="PTHR24114">
    <property type="entry name" value="LEUCINE RICH REPEAT FAMILY PROTEIN"/>
    <property type="match status" value="1"/>
</dbReference>
<dbReference type="Pfam" id="PF13516">
    <property type="entry name" value="LRR_6"/>
    <property type="match status" value="2"/>
</dbReference>
<dbReference type="Proteomes" id="UP001190700">
    <property type="component" value="Unassembled WGS sequence"/>
</dbReference>
<dbReference type="InterPro" id="IPR001611">
    <property type="entry name" value="Leu-rich_rpt"/>
</dbReference>
<comment type="caution">
    <text evidence="6">The sequence shown here is derived from an EMBL/GenBank/DDBJ whole genome shotgun (WGS) entry which is preliminary data.</text>
</comment>
<dbReference type="SUPFAM" id="SSF52047">
    <property type="entry name" value="RNI-like"/>
    <property type="match status" value="1"/>
</dbReference>
<keyword evidence="5" id="KW-0408">Iron</keyword>
<dbReference type="CDD" id="cd00454">
    <property type="entry name" value="TrHb1_N"/>
    <property type="match status" value="1"/>
</dbReference>
<dbReference type="Pfam" id="PF01152">
    <property type="entry name" value="Bac_globin"/>
    <property type="match status" value="1"/>
</dbReference>
<gene>
    <name evidence="6" type="ORF">CYMTET_10455</name>
</gene>
<sequence length="309" mass="33588">MANCGLAESAGKSLGKVLRENSTLKELNIAKNSLGTAGAKGLAEGLKENTTLTVLDICWNSIGAEGVGYLVNSSLGNHKMKLRVIGNNVEQTTLKAFYDQLKASALSDDGDSDTRGPTLEELLAQTECDSIYTLIGKVTNLDPAVAIEAVCERFYCNLISDEICLPFFTCVAMGRMRNLQKDCLTELLGGPKIYKGLDLKTGHAHLRITDEHYDSVIDHLFAAVLHFIPELPTCVGTALTDITEAARLLVVNTQLDEPHVRLLNACDVEDQYVEALNNNKAEAFFTKSLWKTGNFKKRGAGHPALEVSD</sequence>
<dbReference type="EMBL" id="LGRX02003709">
    <property type="protein sequence ID" value="KAK3281775.1"/>
    <property type="molecule type" value="Genomic_DNA"/>
</dbReference>
<evidence type="ECO:0000256" key="5">
    <source>
        <dbReference type="ARBA" id="ARBA00023004"/>
    </source>
</evidence>
<dbReference type="SMART" id="SM00368">
    <property type="entry name" value="LRR_RI"/>
    <property type="match status" value="2"/>
</dbReference>
<keyword evidence="7" id="KW-1185">Reference proteome</keyword>
<keyword evidence="2" id="KW-0813">Transport</keyword>
<organism evidence="6 7">
    <name type="scientific">Cymbomonas tetramitiformis</name>
    <dbReference type="NCBI Taxonomy" id="36881"/>
    <lineage>
        <taxon>Eukaryota</taxon>
        <taxon>Viridiplantae</taxon>
        <taxon>Chlorophyta</taxon>
        <taxon>Pyramimonadophyceae</taxon>
        <taxon>Pyramimonadales</taxon>
        <taxon>Pyramimonadaceae</taxon>
        <taxon>Cymbomonas</taxon>
    </lineage>
</organism>
<name>A0AAE0GPK7_9CHLO</name>
<keyword evidence="3" id="KW-0349">Heme</keyword>
<dbReference type="InterPro" id="IPR001486">
    <property type="entry name" value="Hemoglobin_trunc"/>
</dbReference>
<comment type="subcellular location">
    <subcellularLocation>
        <location evidence="1">Cytoplasm</location>
        <location evidence="1">Cytoskeleton</location>
        <location evidence="1">Cilium axoneme</location>
    </subcellularLocation>
</comment>
<dbReference type="InterPro" id="IPR009050">
    <property type="entry name" value="Globin-like_sf"/>
</dbReference>
<dbReference type="GO" id="GO:0005930">
    <property type="term" value="C:axoneme"/>
    <property type="evidence" value="ECO:0007669"/>
    <property type="project" value="UniProtKB-SubCell"/>
</dbReference>
<dbReference type="Gene3D" id="3.80.10.10">
    <property type="entry name" value="Ribonuclease Inhibitor"/>
    <property type="match status" value="1"/>
</dbReference>
<keyword evidence="4" id="KW-0479">Metal-binding</keyword>
<evidence type="ECO:0000256" key="2">
    <source>
        <dbReference type="ARBA" id="ARBA00022448"/>
    </source>
</evidence>
<dbReference type="PANTHER" id="PTHR24114:SF2">
    <property type="entry name" value="F-BOX DOMAIN-CONTAINING PROTEIN-RELATED"/>
    <property type="match status" value="1"/>
</dbReference>
<dbReference type="InterPro" id="IPR032675">
    <property type="entry name" value="LRR_dom_sf"/>
</dbReference>
<evidence type="ECO:0000313" key="6">
    <source>
        <dbReference type="EMBL" id="KAK3281775.1"/>
    </source>
</evidence>
<dbReference type="AlphaFoldDB" id="A0AAE0GPK7"/>
<dbReference type="GO" id="GO:0019825">
    <property type="term" value="F:oxygen binding"/>
    <property type="evidence" value="ECO:0007669"/>
    <property type="project" value="InterPro"/>
</dbReference>